<comment type="caution">
    <text evidence="1">The sequence shown here is derived from an EMBL/GenBank/DDBJ whole genome shotgun (WGS) entry which is preliminary data.</text>
</comment>
<gene>
    <name evidence="1" type="ORF">BVC80_8921g27</name>
</gene>
<evidence type="ECO:0000313" key="1">
    <source>
        <dbReference type="EMBL" id="OVA02494.1"/>
    </source>
</evidence>
<dbReference type="Proteomes" id="UP000195402">
    <property type="component" value="Unassembled WGS sequence"/>
</dbReference>
<reference evidence="1 2" key="1">
    <citation type="journal article" date="2017" name="Mol. Plant">
        <title>The Genome of Medicinal Plant Macleaya cordata Provides New Insights into Benzylisoquinoline Alkaloids Metabolism.</title>
        <authorList>
            <person name="Liu X."/>
            <person name="Liu Y."/>
            <person name="Huang P."/>
            <person name="Ma Y."/>
            <person name="Qing Z."/>
            <person name="Tang Q."/>
            <person name="Cao H."/>
            <person name="Cheng P."/>
            <person name="Zheng Y."/>
            <person name="Yuan Z."/>
            <person name="Zhou Y."/>
            <person name="Liu J."/>
            <person name="Tang Z."/>
            <person name="Zhuo Y."/>
            <person name="Zhang Y."/>
            <person name="Yu L."/>
            <person name="Huang J."/>
            <person name="Yang P."/>
            <person name="Peng Q."/>
            <person name="Zhang J."/>
            <person name="Jiang W."/>
            <person name="Zhang Z."/>
            <person name="Lin K."/>
            <person name="Ro D.K."/>
            <person name="Chen X."/>
            <person name="Xiong X."/>
            <person name="Shang Y."/>
            <person name="Huang S."/>
            <person name="Zeng J."/>
        </authorList>
    </citation>
    <scope>NUCLEOTIDE SEQUENCE [LARGE SCALE GENOMIC DNA]</scope>
    <source>
        <strain evidence="2">cv. BLH2017</strain>
        <tissue evidence="1">Root</tissue>
    </source>
</reference>
<organism evidence="1 2">
    <name type="scientific">Macleaya cordata</name>
    <name type="common">Five-seeded plume-poppy</name>
    <name type="synonym">Bocconia cordata</name>
    <dbReference type="NCBI Taxonomy" id="56857"/>
    <lineage>
        <taxon>Eukaryota</taxon>
        <taxon>Viridiplantae</taxon>
        <taxon>Streptophyta</taxon>
        <taxon>Embryophyta</taxon>
        <taxon>Tracheophyta</taxon>
        <taxon>Spermatophyta</taxon>
        <taxon>Magnoliopsida</taxon>
        <taxon>Ranunculales</taxon>
        <taxon>Papaveraceae</taxon>
        <taxon>Papaveroideae</taxon>
        <taxon>Macleaya</taxon>
    </lineage>
</organism>
<evidence type="ECO:0000313" key="2">
    <source>
        <dbReference type="Proteomes" id="UP000195402"/>
    </source>
</evidence>
<accession>A0A200PWB5</accession>
<keyword evidence="2" id="KW-1185">Reference proteome</keyword>
<protein>
    <submittedName>
        <fullName evidence="1">Uncharacterized protein</fullName>
    </submittedName>
</protein>
<dbReference type="EMBL" id="MVGT01003951">
    <property type="protein sequence ID" value="OVA02494.1"/>
    <property type="molecule type" value="Genomic_DNA"/>
</dbReference>
<dbReference type="AlphaFoldDB" id="A0A200PWB5"/>
<name>A0A200PWB5_MACCD</name>
<proteinExistence type="predicted"/>
<sequence length="83" mass="9464">MFVGGFGFEDSNKKGGQVVRTVLRSSWHNNVCLCIRYRKDFQTTYSKKLLKDHQEPCRVTPVGACEKWNLGAMYFSKDGIITA</sequence>
<dbReference type="InParanoid" id="A0A200PWB5"/>